<reference evidence="2" key="1">
    <citation type="journal article" date="2019" name="MBio">
        <title>Comparative genomics for the elucidation of multidrug resistance (MDR) in Candida lusitaniae.</title>
        <authorList>
            <person name="Kannan A."/>
            <person name="Asner S.A."/>
            <person name="Trachsel E."/>
            <person name="Kelly S."/>
            <person name="Parker J."/>
            <person name="Sanglard D."/>
        </authorList>
    </citation>
    <scope>NUCLEOTIDE SEQUENCE [LARGE SCALE GENOMIC DNA]</scope>
    <source>
        <strain evidence="2">P1</strain>
    </source>
</reference>
<gene>
    <name evidence="1" type="ORF">EJF14_10487</name>
</gene>
<dbReference type="Proteomes" id="UP000326582">
    <property type="component" value="Chromosome 1"/>
</dbReference>
<keyword evidence="2" id="KW-1185">Reference proteome</keyword>
<accession>A0ACD0WD45</accession>
<evidence type="ECO:0000313" key="1">
    <source>
        <dbReference type="EMBL" id="QFZ25392.1"/>
    </source>
</evidence>
<evidence type="ECO:0000313" key="2">
    <source>
        <dbReference type="Proteomes" id="UP000326582"/>
    </source>
</evidence>
<proteinExistence type="predicted"/>
<protein>
    <submittedName>
        <fullName evidence="1">Uncharacterized protein</fullName>
    </submittedName>
</protein>
<name>A0ACD0WD45_CLALS</name>
<organism evidence="1 2">
    <name type="scientific">Clavispora lusitaniae</name>
    <name type="common">Candida lusitaniae</name>
    <dbReference type="NCBI Taxonomy" id="36911"/>
    <lineage>
        <taxon>Eukaryota</taxon>
        <taxon>Fungi</taxon>
        <taxon>Dikarya</taxon>
        <taxon>Ascomycota</taxon>
        <taxon>Saccharomycotina</taxon>
        <taxon>Pichiomycetes</taxon>
        <taxon>Metschnikowiaceae</taxon>
        <taxon>Clavispora</taxon>
    </lineage>
</organism>
<dbReference type="EMBL" id="CP038484">
    <property type="protein sequence ID" value="QFZ25392.1"/>
    <property type="molecule type" value="Genomic_DNA"/>
</dbReference>
<sequence>MNLLVVGSARMGIAQRNKNHSVVNQGRQGADGGGFLAAAQSACTDENAGRLSPQGAGSPQTTGSVPEVLESRGEVAVSGGNSKQKRIVLLQCVHTGHRHAWSWDSAQFLHQRVWQGFFNFEDIGHSAGRNNSLLSRQRQLVDVVVERIRDDCGFWSHVFSVLVQIGDSCCL</sequence>